<reference evidence="8 9" key="1">
    <citation type="submission" date="2015-09" db="EMBL/GenBank/DDBJ databases">
        <title>Draft genome of the parasitic nematode Teladorsagia circumcincta isolate WARC Sus (inbred).</title>
        <authorList>
            <person name="Mitreva M."/>
        </authorList>
    </citation>
    <scope>NUCLEOTIDE SEQUENCE [LARGE SCALE GENOMIC DNA]</scope>
    <source>
        <strain evidence="8 9">S</strain>
    </source>
</reference>
<keyword evidence="9" id="KW-1185">Reference proteome</keyword>
<gene>
    <name evidence="8" type="ORF">TELCIR_10870</name>
</gene>
<organism evidence="8 9">
    <name type="scientific">Teladorsagia circumcincta</name>
    <name type="common">Brown stomach worm</name>
    <name type="synonym">Ostertagia circumcincta</name>
    <dbReference type="NCBI Taxonomy" id="45464"/>
    <lineage>
        <taxon>Eukaryota</taxon>
        <taxon>Metazoa</taxon>
        <taxon>Ecdysozoa</taxon>
        <taxon>Nematoda</taxon>
        <taxon>Chromadorea</taxon>
        <taxon>Rhabditida</taxon>
        <taxon>Rhabditina</taxon>
        <taxon>Rhabditomorpha</taxon>
        <taxon>Strongyloidea</taxon>
        <taxon>Trichostrongylidae</taxon>
        <taxon>Teladorsagia</taxon>
    </lineage>
</organism>
<evidence type="ECO:0000259" key="7">
    <source>
        <dbReference type="PROSITE" id="PS50850"/>
    </source>
</evidence>
<feature type="transmembrane region" description="Helical" evidence="6">
    <location>
        <begin position="219"/>
        <end position="239"/>
    </location>
</feature>
<feature type="transmembrane region" description="Helical" evidence="6">
    <location>
        <begin position="367"/>
        <end position="387"/>
    </location>
</feature>
<feature type="transmembrane region" description="Helical" evidence="6">
    <location>
        <begin position="251"/>
        <end position="272"/>
    </location>
</feature>
<accession>A0A2G9UB21</accession>
<keyword evidence="3 6" id="KW-0812">Transmembrane</keyword>
<dbReference type="Proteomes" id="UP000230423">
    <property type="component" value="Unassembled WGS sequence"/>
</dbReference>
<feature type="transmembrane region" description="Helical" evidence="6">
    <location>
        <begin position="422"/>
        <end position="442"/>
    </location>
</feature>
<dbReference type="PANTHER" id="PTHR23503:SF8">
    <property type="entry name" value="FACILITATED GLUCOSE TRANSPORTER PROTEIN 1"/>
    <property type="match status" value="1"/>
</dbReference>
<evidence type="ECO:0000256" key="6">
    <source>
        <dbReference type="SAM" id="Phobius"/>
    </source>
</evidence>
<dbReference type="AlphaFoldDB" id="A0A2G9UB21"/>
<dbReference type="Pfam" id="PF00083">
    <property type="entry name" value="Sugar_tr"/>
    <property type="match status" value="4"/>
</dbReference>
<dbReference type="InterPro" id="IPR045263">
    <property type="entry name" value="GLUT"/>
</dbReference>
<dbReference type="InterPro" id="IPR036259">
    <property type="entry name" value="MFS_trans_sf"/>
</dbReference>
<feature type="transmembrane region" description="Helical" evidence="6">
    <location>
        <begin position="184"/>
        <end position="207"/>
    </location>
</feature>
<feature type="transmembrane region" description="Helical" evidence="6">
    <location>
        <begin position="278"/>
        <end position="304"/>
    </location>
</feature>
<evidence type="ECO:0000313" key="9">
    <source>
        <dbReference type="Proteomes" id="UP000230423"/>
    </source>
</evidence>
<dbReference type="InterPro" id="IPR005828">
    <property type="entry name" value="MFS_sugar_transport-like"/>
</dbReference>
<dbReference type="PROSITE" id="PS50850">
    <property type="entry name" value="MFS"/>
    <property type="match status" value="1"/>
</dbReference>
<sequence length="580" mass="63463">MYNEELDSKDADLTFQTVVALFGVGGAVGGLSSGVLADAAGRRGCLLYTNIIAFLAAAFMGTAKYAGIYLMLHLGRFFIGFYIMGHPMLFGTPDWWPLIFGFIAIPAIVQVITLPMIPESPRFTLCIRGEVEQAREDLEILRGTRDVGAEIDSMKAEAAALWETLYDRPSMFDMFRREFRRPTFIVIVMMIFQQLTGINAVMFYSTMIFEKVGLSDREAILATILVGTVNLTTTFLQMYLIDKPEWGRIPLLKMGTIGMIASTFLLMVAITYKEYTTAQFGAVFLVLIFVFSFALGPAAISWLLASELFLTNARANGNAYMAAANWTTSSLIGLVFPEINGSKEGSKASTASVESKASKKAAVEGKLTGALAFAVFSVTLGSFQFGYHIGCVNAPGHLITEWIVESHQHLFNTTIDKPTADFIWSVVVSAFPVGGAVGGLISGALADKAGRRGGLLYTNLVAFIAAVLMGGAKPANMYPMMIAGRFFIGIYADQGMNKTLLRIFGLPQLLGTRDRWPYIFWFTVVPALLQVITLQMVPESPKFTLVVRGNVEKATTDLEKLRGTKDVSSIFLQFLMVTHP</sequence>
<protein>
    <submittedName>
        <fullName evidence="8">Transporter, major facilitator family protein</fullName>
    </submittedName>
</protein>
<feature type="transmembrane region" description="Helical" evidence="6">
    <location>
        <begin position="20"/>
        <end position="39"/>
    </location>
</feature>
<dbReference type="PROSITE" id="PS00216">
    <property type="entry name" value="SUGAR_TRANSPORT_1"/>
    <property type="match status" value="1"/>
</dbReference>
<feature type="domain" description="Major facilitator superfamily (MFS) profile" evidence="7">
    <location>
        <begin position="374"/>
        <end position="580"/>
    </location>
</feature>
<dbReference type="GO" id="GO:0016020">
    <property type="term" value="C:membrane"/>
    <property type="evidence" value="ECO:0007669"/>
    <property type="project" value="UniProtKB-SubCell"/>
</dbReference>
<evidence type="ECO:0000313" key="8">
    <source>
        <dbReference type="EMBL" id="PIO67383.1"/>
    </source>
</evidence>
<proteinExistence type="predicted"/>
<evidence type="ECO:0000256" key="5">
    <source>
        <dbReference type="ARBA" id="ARBA00023136"/>
    </source>
</evidence>
<name>A0A2G9UB21_TELCI</name>
<dbReference type="Gene3D" id="1.20.1250.20">
    <property type="entry name" value="MFS general substrate transporter like domains"/>
    <property type="match status" value="4"/>
</dbReference>
<evidence type="ECO:0000256" key="2">
    <source>
        <dbReference type="ARBA" id="ARBA00022448"/>
    </source>
</evidence>
<dbReference type="EMBL" id="KZ347628">
    <property type="protein sequence ID" value="PIO67383.1"/>
    <property type="molecule type" value="Genomic_DNA"/>
</dbReference>
<keyword evidence="4 6" id="KW-1133">Transmembrane helix</keyword>
<dbReference type="OrthoDB" id="4540492at2759"/>
<dbReference type="PANTHER" id="PTHR23503">
    <property type="entry name" value="SOLUTE CARRIER FAMILY 2"/>
    <property type="match status" value="1"/>
</dbReference>
<feature type="transmembrane region" description="Helical" evidence="6">
    <location>
        <begin position="51"/>
        <end position="75"/>
    </location>
</feature>
<evidence type="ECO:0000256" key="1">
    <source>
        <dbReference type="ARBA" id="ARBA00004141"/>
    </source>
</evidence>
<evidence type="ECO:0000256" key="3">
    <source>
        <dbReference type="ARBA" id="ARBA00022692"/>
    </source>
</evidence>
<comment type="subcellular location">
    <subcellularLocation>
        <location evidence="1">Membrane</location>
        <topology evidence="1">Multi-pass membrane protein</topology>
    </subcellularLocation>
</comment>
<keyword evidence="2" id="KW-0813">Transport</keyword>
<dbReference type="SUPFAM" id="SSF103473">
    <property type="entry name" value="MFS general substrate transporter"/>
    <property type="match status" value="2"/>
</dbReference>
<feature type="transmembrane region" description="Helical" evidence="6">
    <location>
        <begin position="454"/>
        <end position="472"/>
    </location>
</feature>
<feature type="transmembrane region" description="Helical" evidence="6">
    <location>
        <begin position="518"/>
        <end position="537"/>
    </location>
</feature>
<dbReference type="InterPro" id="IPR005829">
    <property type="entry name" value="Sugar_transporter_CS"/>
</dbReference>
<dbReference type="GO" id="GO:0015149">
    <property type="term" value="F:hexose transmembrane transporter activity"/>
    <property type="evidence" value="ECO:0007669"/>
    <property type="project" value="TreeGrafter"/>
</dbReference>
<evidence type="ECO:0000256" key="4">
    <source>
        <dbReference type="ARBA" id="ARBA00022989"/>
    </source>
</evidence>
<feature type="transmembrane region" description="Helical" evidence="6">
    <location>
        <begin position="95"/>
        <end position="117"/>
    </location>
</feature>
<keyword evidence="5 6" id="KW-0472">Membrane</keyword>
<dbReference type="InterPro" id="IPR020846">
    <property type="entry name" value="MFS_dom"/>
</dbReference>